<feature type="domain" description="Ppx/GppA phosphatase C-terminal" evidence="3">
    <location>
        <begin position="332"/>
        <end position="492"/>
    </location>
</feature>
<dbReference type="AlphaFoldDB" id="A0A926DVW0"/>
<evidence type="ECO:0000259" key="3">
    <source>
        <dbReference type="Pfam" id="PF21447"/>
    </source>
</evidence>
<dbReference type="RefSeq" id="WP_249289989.1">
    <property type="nucleotide sequence ID" value="NZ_JACRSQ010000026.1"/>
</dbReference>
<sequence length="518" mass="59073">MNKPRKVPVTGVIDVGSGFMELKIVQMTEGGRFQVLEDVVKSLAIGRDTFSLGKLSPAMVDEICNVLSGFRQLLRDYHVRVFRAVATSAVREAKNRDYVLDQIQVRTGIGLEVLHNSEERYLTQLAVRHVIPEYAKLKAAGLLTMDIGSGSIQIAAYDDSGLVYNQNIRLGSLRIRQLLSSVEENSLQFPKVLEEYIISHIDQLKRQNVKENYHYLIATGGEMEMVRRLCPGKEADLDIASIDRDQFDALYETMLYKSSRAIADEYGLEYERAEMLIPTMMLLKTFWKMTESQKLYCPYAGLLDGILWELNVQYGTKQEENLDHEILSYARVLAEQYHYDRDHVADVDGKAMMIFDHLARSQRLGARHRLLLKTAILLHDTGKYINLTNHAVCSSYIIQSSELIGLTEEEQAMIMIIARYHENGEPTMDDPDYLGLGKKNRVAAAKLIAIIQLANSLDASHKQKLDLVSVRSEEGNFILRVRAGEDFLLEHWMFQKHSEFFRAVFGLQPELKMKRGNM</sequence>
<dbReference type="CDD" id="cd00077">
    <property type="entry name" value="HDc"/>
    <property type="match status" value="1"/>
</dbReference>
<proteinExistence type="inferred from homology"/>
<dbReference type="InterPro" id="IPR050273">
    <property type="entry name" value="GppA/Ppx_hydrolase"/>
</dbReference>
<dbReference type="InterPro" id="IPR043129">
    <property type="entry name" value="ATPase_NBD"/>
</dbReference>
<keyword evidence="5" id="KW-1185">Reference proteome</keyword>
<accession>A0A926DVW0</accession>
<evidence type="ECO:0000259" key="2">
    <source>
        <dbReference type="Pfam" id="PF02541"/>
    </source>
</evidence>
<comment type="similarity">
    <text evidence="1">Belongs to the GppA/Ppx family.</text>
</comment>
<evidence type="ECO:0000256" key="1">
    <source>
        <dbReference type="ARBA" id="ARBA00007125"/>
    </source>
</evidence>
<dbReference type="Gene3D" id="1.10.3210.10">
    <property type="entry name" value="Hypothetical protein af1432"/>
    <property type="match status" value="1"/>
</dbReference>
<reference evidence="4" key="1">
    <citation type="submission" date="2020-08" db="EMBL/GenBank/DDBJ databases">
        <title>Genome public.</title>
        <authorList>
            <person name="Liu C."/>
            <person name="Sun Q."/>
        </authorList>
    </citation>
    <scope>NUCLEOTIDE SEQUENCE</scope>
    <source>
        <strain evidence="4">NSJ-32</strain>
    </source>
</reference>
<dbReference type="Pfam" id="PF21447">
    <property type="entry name" value="Ppx-GppA_III"/>
    <property type="match status" value="1"/>
</dbReference>
<dbReference type="Gene3D" id="3.30.420.40">
    <property type="match status" value="1"/>
</dbReference>
<protein>
    <recommendedName>
        <fullName evidence="6">Exopolyphosphatase</fullName>
    </recommendedName>
</protein>
<dbReference type="Proteomes" id="UP000657006">
    <property type="component" value="Unassembled WGS sequence"/>
</dbReference>
<dbReference type="SUPFAM" id="SSF109604">
    <property type="entry name" value="HD-domain/PDEase-like"/>
    <property type="match status" value="1"/>
</dbReference>
<organism evidence="4 5">
    <name type="scientific">Bianquea renquensis</name>
    <dbReference type="NCBI Taxonomy" id="2763661"/>
    <lineage>
        <taxon>Bacteria</taxon>
        <taxon>Bacillati</taxon>
        <taxon>Bacillota</taxon>
        <taxon>Clostridia</taxon>
        <taxon>Eubacteriales</taxon>
        <taxon>Bianqueaceae</taxon>
        <taxon>Bianquea</taxon>
    </lineage>
</organism>
<dbReference type="PANTHER" id="PTHR30005:SF0">
    <property type="entry name" value="RETROGRADE REGULATION PROTEIN 2"/>
    <property type="match status" value="1"/>
</dbReference>
<dbReference type="Gene3D" id="3.30.420.150">
    <property type="entry name" value="Exopolyphosphatase. Domain 2"/>
    <property type="match status" value="1"/>
</dbReference>
<comment type="caution">
    <text evidence="4">The sequence shown here is derived from an EMBL/GenBank/DDBJ whole genome shotgun (WGS) entry which is preliminary data.</text>
</comment>
<dbReference type="CDD" id="cd24006">
    <property type="entry name" value="ASKHA_NBD_PPX_GppA"/>
    <property type="match status" value="1"/>
</dbReference>
<name>A0A926DVW0_9FIRM</name>
<dbReference type="EMBL" id="JACRSQ010000026">
    <property type="protein sequence ID" value="MBC8544627.1"/>
    <property type="molecule type" value="Genomic_DNA"/>
</dbReference>
<dbReference type="InterPro" id="IPR048950">
    <property type="entry name" value="Ppx_GppA_C"/>
</dbReference>
<dbReference type="GO" id="GO:0016462">
    <property type="term" value="F:pyrophosphatase activity"/>
    <property type="evidence" value="ECO:0007669"/>
    <property type="project" value="TreeGrafter"/>
</dbReference>
<feature type="domain" description="Ppx/GppA phosphatase N-terminal" evidence="2">
    <location>
        <begin position="24"/>
        <end position="309"/>
    </location>
</feature>
<dbReference type="SUPFAM" id="SSF53067">
    <property type="entry name" value="Actin-like ATPase domain"/>
    <property type="match status" value="2"/>
</dbReference>
<dbReference type="Pfam" id="PF02541">
    <property type="entry name" value="Ppx-GppA"/>
    <property type="match status" value="1"/>
</dbReference>
<dbReference type="PANTHER" id="PTHR30005">
    <property type="entry name" value="EXOPOLYPHOSPHATASE"/>
    <property type="match status" value="1"/>
</dbReference>
<evidence type="ECO:0000313" key="4">
    <source>
        <dbReference type="EMBL" id="MBC8544627.1"/>
    </source>
</evidence>
<evidence type="ECO:0008006" key="6">
    <source>
        <dbReference type="Google" id="ProtNLM"/>
    </source>
</evidence>
<gene>
    <name evidence="4" type="ORF">H8730_13850</name>
</gene>
<dbReference type="InterPro" id="IPR003607">
    <property type="entry name" value="HD/PDEase_dom"/>
</dbReference>
<evidence type="ECO:0000313" key="5">
    <source>
        <dbReference type="Proteomes" id="UP000657006"/>
    </source>
</evidence>
<dbReference type="InterPro" id="IPR003695">
    <property type="entry name" value="Ppx_GppA_N"/>
</dbReference>